<protein>
    <recommendedName>
        <fullName evidence="1">DUF4261 domain-containing protein</fullName>
    </recommendedName>
</protein>
<dbReference type="eggNOG" id="COG0457">
    <property type="taxonomic scope" value="Bacteria"/>
</dbReference>
<dbReference type="AlphaFoldDB" id="F2BX60"/>
<keyword evidence="3" id="KW-1185">Reference proteome</keyword>
<dbReference type="HOGENOM" id="CLU_065762_1_0_9"/>
<dbReference type="EMBL" id="AFBB01000016">
    <property type="protein sequence ID" value="EGF13713.1"/>
    <property type="molecule type" value="Genomic_DNA"/>
</dbReference>
<comment type="caution">
    <text evidence="2">The sequence shown here is derived from an EMBL/GenBank/DDBJ whole genome shotgun (WGS) entry which is preliminary data.</text>
</comment>
<sequence>MIEKDDTIIRDFQVEDILDKFYVAVEVEVLNSDSIGKFCGSVLLSEDCWDKNKLIKDLRDEWNIEIPSEDLTDEADDPIVTDINGCRVVISKFPAPVPNEEAEINASNNYMWREAVEVTKSHKAHIVVAVLGDGEDIKERGLIYTEIVSACSMQENAIGVFTSGVVFEPNYYIDSAQMIKEQALPIFNWIWFGLYQTDKGISAYTYGMDVFGKYELEIIDADEIPGKLMEFISSIVSYILLTDADLQDGETIGLSKKDKHKITLSRGIALPEQDTLKITYEAETKNLGVGNRETIWTDYLNF</sequence>
<dbReference type="Proteomes" id="UP000003503">
    <property type="component" value="Unassembled WGS sequence"/>
</dbReference>
<evidence type="ECO:0000313" key="3">
    <source>
        <dbReference type="Proteomes" id="UP000003503"/>
    </source>
</evidence>
<evidence type="ECO:0000313" key="2">
    <source>
        <dbReference type="EMBL" id="EGF13713.1"/>
    </source>
</evidence>
<organism evidence="2 3">
    <name type="scientific">Dialister micraerophilus DSM 19965</name>
    <dbReference type="NCBI Taxonomy" id="888062"/>
    <lineage>
        <taxon>Bacteria</taxon>
        <taxon>Bacillati</taxon>
        <taxon>Bacillota</taxon>
        <taxon>Negativicutes</taxon>
        <taxon>Veillonellales</taxon>
        <taxon>Veillonellaceae</taxon>
        <taxon>Dialister</taxon>
    </lineage>
</organism>
<gene>
    <name evidence="2" type="ORF">HMPREF9083_0836</name>
</gene>
<feature type="domain" description="DUF4261" evidence="1">
    <location>
        <begin position="204"/>
        <end position="278"/>
    </location>
</feature>
<dbReference type="STRING" id="888062.HMPREF9083_0836"/>
<evidence type="ECO:0000259" key="1">
    <source>
        <dbReference type="Pfam" id="PF14080"/>
    </source>
</evidence>
<dbReference type="InterPro" id="IPR025357">
    <property type="entry name" value="DUF4261"/>
</dbReference>
<dbReference type="Pfam" id="PF14080">
    <property type="entry name" value="DUF4261"/>
    <property type="match status" value="1"/>
</dbReference>
<accession>F2BX60</accession>
<name>F2BX60_9FIRM</name>
<proteinExistence type="predicted"/>
<reference evidence="2 3" key="1">
    <citation type="submission" date="2011-02" db="EMBL/GenBank/DDBJ databases">
        <authorList>
            <person name="Muzny D."/>
            <person name="Qin X."/>
            <person name="Deng J."/>
            <person name="Jiang H."/>
            <person name="Liu Y."/>
            <person name="Qu J."/>
            <person name="Song X.-Z."/>
            <person name="Zhang L."/>
            <person name="Thornton R."/>
            <person name="Coyle M."/>
            <person name="Francisco L."/>
            <person name="Jackson L."/>
            <person name="Javaid M."/>
            <person name="Korchina V."/>
            <person name="Kovar C."/>
            <person name="Mata R."/>
            <person name="Mathew T."/>
            <person name="Ngo R."/>
            <person name="Nguyen L."/>
            <person name="Nguyen N."/>
            <person name="Okwuonu G."/>
            <person name="Ongeri F."/>
            <person name="Pham C."/>
            <person name="Simmons D."/>
            <person name="Wilczek-Boney K."/>
            <person name="Hale W."/>
            <person name="Jakkamsetti A."/>
            <person name="Pham P."/>
            <person name="Ruth R."/>
            <person name="San Lucas F."/>
            <person name="Warren J."/>
            <person name="Zhang J."/>
            <person name="Zhao Z."/>
            <person name="Zhou C."/>
            <person name="Zhu D."/>
            <person name="Lee S."/>
            <person name="Bess C."/>
            <person name="Blankenburg K."/>
            <person name="Forbes L."/>
            <person name="Fu Q."/>
            <person name="Gubbala S."/>
            <person name="Hirani K."/>
            <person name="Jayaseelan J.C."/>
            <person name="Lara F."/>
            <person name="Munidasa M."/>
            <person name="Palculict T."/>
            <person name="Patil S."/>
            <person name="Pu L.-L."/>
            <person name="Saada N."/>
            <person name="Tang L."/>
            <person name="Weissenberger G."/>
            <person name="Zhu Y."/>
            <person name="Hemphill L."/>
            <person name="Shang Y."/>
            <person name="Youmans B."/>
            <person name="Ayvaz T."/>
            <person name="Ross M."/>
            <person name="Santibanez J."/>
            <person name="Aqrawi P."/>
            <person name="Gross S."/>
            <person name="Joshi V."/>
            <person name="Fowler G."/>
            <person name="Nazareth L."/>
            <person name="Reid J."/>
            <person name="Worley K."/>
            <person name="Petrosino J."/>
            <person name="Highlander S."/>
            <person name="Gibbs R."/>
        </authorList>
    </citation>
    <scope>NUCLEOTIDE SEQUENCE [LARGE SCALE GENOMIC DNA]</scope>
    <source>
        <strain evidence="2 3">DSM 19965</strain>
    </source>
</reference>